<dbReference type="Gene3D" id="3.40.190.290">
    <property type="match status" value="1"/>
</dbReference>
<keyword evidence="7" id="KW-1185">Reference proteome</keyword>
<keyword evidence="2" id="KW-0805">Transcription regulation</keyword>
<dbReference type="GO" id="GO:0003677">
    <property type="term" value="F:DNA binding"/>
    <property type="evidence" value="ECO:0007669"/>
    <property type="project" value="UniProtKB-KW"/>
</dbReference>
<dbReference type="InterPro" id="IPR036390">
    <property type="entry name" value="WH_DNA-bd_sf"/>
</dbReference>
<dbReference type="EMBL" id="CP014145">
    <property type="protein sequence ID" value="AMB59539.1"/>
    <property type="molecule type" value="Genomic_DNA"/>
</dbReference>
<dbReference type="Pfam" id="PF00126">
    <property type="entry name" value="HTH_1"/>
    <property type="match status" value="1"/>
</dbReference>
<accession>A0A109QX82</accession>
<feature type="domain" description="HTH lysR-type" evidence="5">
    <location>
        <begin position="1"/>
        <end position="58"/>
    </location>
</feature>
<dbReference type="SUPFAM" id="SSF53850">
    <property type="entry name" value="Periplasmic binding protein-like II"/>
    <property type="match status" value="1"/>
</dbReference>
<dbReference type="Proteomes" id="UP000058305">
    <property type="component" value="Chromosome"/>
</dbReference>
<dbReference type="InterPro" id="IPR005119">
    <property type="entry name" value="LysR_subst-bd"/>
</dbReference>
<evidence type="ECO:0000256" key="4">
    <source>
        <dbReference type="ARBA" id="ARBA00023163"/>
    </source>
</evidence>
<dbReference type="InterPro" id="IPR036388">
    <property type="entry name" value="WH-like_DNA-bd_sf"/>
</dbReference>
<dbReference type="SUPFAM" id="SSF46785">
    <property type="entry name" value="Winged helix' DNA-binding domain"/>
    <property type="match status" value="1"/>
</dbReference>
<dbReference type="GO" id="GO:0003700">
    <property type="term" value="F:DNA-binding transcription factor activity"/>
    <property type="evidence" value="ECO:0007669"/>
    <property type="project" value="InterPro"/>
</dbReference>
<dbReference type="InterPro" id="IPR000847">
    <property type="entry name" value="LysR_HTH_N"/>
</dbReference>
<reference evidence="7" key="2">
    <citation type="submission" date="2016-01" db="EMBL/GenBank/DDBJ databases">
        <title>First complete genome sequence of a species in the genus Microterricola, an extremophilic cold active enzyme producing strain ERGS5:02 isolated from Sikkim Himalaya.</title>
        <authorList>
            <person name="Kumar R."/>
            <person name="Singh D."/>
            <person name="Swarnkar M.K."/>
        </authorList>
    </citation>
    <scope>NUCLEOTIDE SEQUENCE [LARGE SCALE GENOMIC DNA]</scope>
    <source>
        <strain evidence="7">ERGS5:02</strain>
    </source>
</reference>
<dbReference type="GO" id="GO:0032993">
    <property type="term" value="C:protein-DNA complex"/>
    <property type="evidence" value="ECO:0007669"/>
    <property type="project" value="TreeGrafter"/>
</dbReference>
<dbReference type="PANTHER" id="PTHR30346">
    <property type="entry name" value="TRANSCRIPTIONAL DUAL REGULATOR HCAR-RELATED"/>
    <property type="match status" value="1"/>
</dbReference>
<dbReference type="FunFam" id="1.10.10.10:FF:000001">
    <property type="entry name" value="LysR family transcriptional regulator"/>
    <property type="match status" value="1"/>
</dbReference>
<evidence type="ECO:0000259" key="5">
    <source>
        <dbReference type="PROSITE" id="PS50931"/>
    </source>
</evidence>
<evidence type="ECO:0000256" key="3">
    <source>
        <dbReference type="ARBA" id="ARBA00023125"/>
    </source>
</evidence>
<dbReference type="Gene3D" id="1.10.10.10">
    <property type="entry name" value="Winged helix-like DNA-binding domain superfamily/Winged helix DNA-binding domain"/>
    <property type="match status" value="1"/>
</dbReference>
<organism evidence="6 7">
    <name type="scientific">Microterricola viridarii</name>
    <dbReference type="NCBI Taxonomy" id="412690"/>
    <lineage>
        <taxon>Bacteria</taxon>
        <taxon>Bacillati</taxon>
        <taxon>Actinomycetota</taxon>
        <taxon>Actinomycetes</taxon>
        <taxon>Micrococcales</taxon>
        <taxon>Microbacteriaceae</taxon>
        <taxon>Microterricola</taxon>
    </lineage>
</organism>
<keyword evidence="3" id="KW-0238">DNA-binding</keyword>
<reference evidence="6 7" key="1">
    <citation type="journal article" date="2016" name="J. Biotechnol.">
        <title>First complete genome sequence of a species in the genus Microterricola, an extremophilic cold active enzyme producing bacterial strain ERGS5:02 isolated from Sikkim Himalaya.</title>
        <authorList>
            <person name="Himanshu"/>
            <person name="Swarnkar M.K."/>
            <person name="Singh D."/>
            <person name="Kumar R."/>
        </authorList>
    </citation>
    <scope>NUCLEOTIDE SEQUENCE [LARGE SCALE GENOMIC DNA]</scope>
    <source>
        <strain evidence="6 7">ERGS5:02</strain>
    </source>
</reference>
<evidence type="ECO:0000313" key="6">
    <source>
        <dbReference type="EMBL" id="AMB59539.1"/>
    </source>
</evidence>
<dbReference type="KEGG" id="mvd:AWU67_12450"/>
<proteinExistence type="inferred from homology"/>
<dbReference type="PANTHER" id="PTHR30346:SF28">
    <property type="entry name" value="HTH-TYPE TRANSCRIPTIONAL REGULATOR CYNR"/>
    <property type="match status" value="1"/>
</dbReference>
<sequence>MDLRQLRYFAAVVEAGSLTAAAGRLHMSQPPLSVAIAKLEADVGVPLLVRTPRGVEPTSAGRFLLDASTRVLGDIDGITSALRRFGSGVTGSLRIAAVPVLMWHRIPMLLRAYAADTPDVEVRLVDPPPWTAIDMLQQRSVDVAAVMVADPKRFAQRHRHVLDIVDWGPVPLVAALPPEEHLAPDPLPLTAFDGRVVVLPGRTAAVPSLPEAVDAAFRRHHISPSSIRTADTIQTSIPLVEAGIASAILPDPDGASLTRFNLTLRRLDRPPTPLRALVLARAGSASEPAVARLLAGIETMRSVDRM</sequence>
<dbReference type="CDD" id="cd05466">
    <property type="entry name" value="PBP2_LTTR_substrate"/>
    <property type="match status" value="1"/>
</dbReference>
<dbReference type="AlphaFoldDB" id="A0A109QX82"/>
<dbReference type="PROSITE" id="PS50931">
    <property type="entry name" value="HTH_LYSR"/>
    <property type="match status" value="1"/>
</dbReference>
<gene>
    <name evidence="6" type="ORF">AWU67_12450</name>
</gene>
<evidence type="ECO:0000256" key="1">
    <source>
        <dbReference type="ARBA" id="ARBA00009437"/>
    </source>
</evidence>
<dbReference type="PRINTS" id="PR00039">
    <property type="entry name" value="HTHLYSR"/>
</dbReference>
<dbReference type="OrthoDB" id="3636008at2"/>
<dbReference type="RefSeq" id="WP_067229537.1">
    <property type="nucleotide sequence ID" value="NZ_CP014145.1"/>
</dbReference>
<dbReference type="Pfam" id="PF03466">
    <property type="entry name" value="LysR_substrate"/>
    <property type="match status" value="1"/>
</dbReference>
<protein>
    <recommendedName>
        <fullName evidence="5">HTH lysR-type domain-containing protein</fullName>
    </recommendedName>
</protein>
<evidence type="ECO:0000256" key="2">
    <source>
        <dbReference type="ARBA" id="ARBA00023015"/>
    </source>
</evidence>
<evidence type="ECO:0000313" key="7">
    <source>
        <dbReference type="Proteomes" id="UP000058305"/>
    </source>
</evidence>
<keyword evidence="4" id="KW-0804">Transcription</keyword>
<comment type="similarity">
    <text evidence="1">Belongs to the LysR transcriptional regulatory family.</text>
</comment>
<name>A0A109QX82_9MICO</name>